<dbReference type="KEGG" id="ppru:FDP22_20230"/>
<geneLocation type="plasmid" evidence="16">
    <name>pd4m1a</name>
</geneLocation>
<evidence type="ECO:0000256" key="11">
    <source>
        <dbReference type="ARBA" id="ARBA00047944"/>
    </source>
</evidence>
<dbReference type="OrthoDB" id="9815641at2"/>
<dbReference type="CDD" id="cd18084">
    <property type="entry name" value="RsmE-like"/>
    <property type="match status" value="1"/>
</dbReference>
<comment type="function">
    <text evidence="10 12">Specifically methylates the N3 position of the uracil ring of uridine 1498 (m3U1498) in 16S rRNA. Acts on the fully assembled 30S ribosomal subunit.</text>
</comment>
<dbReference type="InterPro" id="IPR046887">
    <property type="entry name" value="RsmE_PUA-like"/>
</dbReference>
<dbReference type="InterPro" id="IPR015947">
    <property type="entry name" value="PUA-like_sf"/>
</dbReference>
<evidence type="ECO:0000256" key="12">
    <source>
        <dbReference type="PIRNR" id="PIRNR015601"/>
    </source>
</evidence>
<evidence type="ECO:0000256" key="5">
    <source>
        <dbReference type="ARBA" id="ARBA00022490"/>
    </source>
</evidence>
<reference evidence="15 16" key="1">
    <citation type="submission" date="2019-06" db="EMBL/GenBank/DDBJ databases">
        <title>Genome sequence of Rhodobacteraceae bacterium D4M1.</title>
        <authorList>
            <person name="Cao J."/>
        </authorList>
    </citation>
    <scope>NUCLEOTIDE SEQUENCE [LARGE SCALE GENOMIC DNA]</scope>
    <source>
        <strain evidence="15 16">D4M1</strain>
        <plasmid evidence="16">pd4m1a</plasmid>
    </source>
</reference>
<dbReference type="Pfam" id="PF04452">
    <property type="entry name" value="Methyltrans_RNA"/>
    <property type="match status" value="1"/>
</dbReference>
<evidence type="ECO:0000259" key="14">
    <source>
        <dbReference type="Pfam" id="PF20260"/>
    </source>
</evidence>
<evidence type="ECO:0000259" key="13">
    <source>
        <dbReference type="Pfam" id="PF04452"/>
    </source>
</evidence>
<feature type="domain" description="Ribosomal RNA small subunit methyltransferase E methyltransferase" evidence="13">
    <location>
        <begin position="81"/>
        <end position="235"/>
    </location>
</feature>
<proteinExistence type="inferred from homology"/>
<evidence type="ECO:0000256" key="7">
    <source>
        <dbReference type="ARBA" id="ARBA00022603"/>
    </source>
</evidence>
<dbReference type="EMBL" id="CP040819">
    <property type="protein sequence ID" value="QDL94183.1"/>
    <property type="molecule type" value="Genomic_DNA"/>
</dbReference>
<name>A0A5B8G5E3_9RHOB</name>
<dbReference type="PANTHER" id="PTHR30027:SF3">
    <property type="entry name" value="16S RRNA (URACIL(1498)-N(3))-METHYLTRANSFERASE"/>
    <property type="match status" value="1"/>
</dbReference>
<evidence type="ECO:0000256" key="1">
    <source>
        <dbReference type="ARBA" id="ARBA00004496"/>
    </source>
</evidence>
<keyword evidence="16" id="KW-1185">Reference proteome</keyword>
<dbReference type="GO" id="GO:0070042">
    <property type="term" value="F:rRNA (uridine-N3-)-methyltransferase activity"/>
    <property type="evidence" value="ECO:0007669"/>
    <property type="project" value="TreeGrafter"/>
</dbReference>
<dbReference type="GO" id="GO:0070475">
    <property type="term" value="P:rRNA base methylation"/>
    <property type="evidence" value="ECO:0007669"/>
    <property type="project" value="TreeGrafter"/>
</dbReference>
<dbReference type="Gene3D" id="2.40.240.20">
    <property type="entry name" value="Hypothetical PUA domain-like, domain 1"/>
    <property type="match status" value="1"/>
</dbReference>
<feature type="domain" description="Ribosomal RNA small subunit methyltransferase E PUA-like" evidence="14">
    <location>
        <begin position="24"/>
        <end position="64"/>
    </location>
</feature>
<evidence type="ECO:0000256" key="6">
    <source>
        <dbReference type="ARBA" id="ARBA00022552"/>
    </source>
</evidence>
<dbReference type="InterPro" id="IPR046886">
    <property type="entry name" value="RsmE_MTase_dom"/>
</dbReference>
<evidence type="ECO:0000256" key="3">
    <source>
        <dbReference type="ARBA" id="ARBA00012328"/>
    </source>
</evidence>
<organism evidence="15 16">
    <name type="scientific">Paroceanicella profunda</name>
    <dbReference type="NCBI Taxonomy" id="2579971"/>
    <lineage>
        <taxon>Bacteria</taxon>
        <taxon>Pseudomonadati</taxon>
        <taxon>Pseudomonadota</taxon>
        <taxon>Alphaproteobacteria</taxon>
        <taxon>Rhodobacterales</taxon>
        <taxon>Paracoccaceae</taxon>
        <taxon>Paroceanicella</taxon>
    </lineage>
</organism>
<sequence>MTDDTAKIRLFVEAPLAAGAPVPLTREQAHYLFSVMRLGPGGRVALFNGRDGEWQAEVLEAGKRAGLLGCLSQSARQGLPPDLWLLFAPIKKARTDFIVEKATELGVRRIQPVFTRHTNSERLRPDRLQAHCVEAAEQCGGTYVPELADPAPLDRVLADWEPRRSLIFCDESRDARPLHAVAPSAPAALLIGPEGGFAADEAARLRGLPFVVPVSLGPRILRADTAAAAAIALWQARQGDWSGAGA</sequence>
<dbReference type="Proteomes" id="UP000305888">
    <property type="component" value="Plasmid pD4M1A"/>
</dbReference>
<comment type="subcellular location">
    <subcellularLocation>
        <location evidence="1 12">Cytoplasm</location>
    </subcellularLocation>
</comment>
<keyword evidence="5 12" id="KW-0963">Cytoplasm</keyword>
<dbReference type="AlphaFoldDB" id="A0A5B8G5E3"/>
<dbReference type="InterPro" id="IPR029028">
    <property type="entry name" value="Alpha/beta_knot_MTases"/>
</dbReference>
<protein>
    <recommendedName>
        <fullName evidence="4 12">Ribosomal RNA small subunit methyltransferase E</fullName>
        <ecNumber evidence="3 12">2.1.1.193</ecNumber>
    </recommendedName>
</protein>
<dbReference type="GO" id="GO:0005737">
    <property type="term" value="C:cytoplasm"/>
    <property type="evidence" value="ECO:0007669"/>
    <property type="project" value="UniProtKB-SubCell"/>
</dbReference>
<comment type="catalytic activity">
    <reaction evidence="11 12">
        <text>uridine(1498) in 16S rRNA + S-adenosyl-L-methionine = N(3)-methyluridine(1498) in 16S rRNA + S-adenosyl-L-homocysteine + H(+)</text>
        <dbReference type="Rhea" id="RHEA:42920"/>
        <dbReference type="Rhea" id="RHEA-COMP:10283"/>
        <dbReference type="Rhea" id="RHEA-COMP:10284"/>
        <dbReference type="ChEBI" id="CHEBI:15378"/>
        <dbReference type="ChEBI" id="CHEBI:57856"/>
        <dbReference type="ChEBI" id="CHEBI:59789"/>
        <dbReference type="ChEBI" id="CHEBI:65315"/>
        <dbReference type="ChEBI" id="CHEBI:74502"/>
        <dbReference type="EC" id="2.1.1.193"/>
    </reaction>
</comment>
<keyword evidence="7 12" id="KW-0489">Methyltransferase</keyword>
<keyword evidence="15" id="KW-0614">Plasmid</keyword>
<evidence type="ECO:0000313" key="16">
    <source>
        <dbReference type="Proteomes" id="UP000305888"/>
    </source>
</evidence>
<dbReference type="NCBIfam" id="NF008696">
    <property type="entry name" value="PRK11713.3-5"/>
    <property type="match status" value="1"/>
</dbReference>
<comment type="similarity">
    <text evidence="2 12">Belongs to the RNA methyltransferase RsmE family.</text>
</comment>
<evidence type="ECO:0000256" key="10">
    <source>
        <dbReference type="ARBA" id="ARBA00025699"/>
    </source>
</evidence>
<dbReference type="PANTHER" id="PTHR30027">
    <property type="entry name" value="RIBOSOMAL RNA SMALL SUBUNIT METHYLTRANSFERASE E"/>
    <property type="match status" value="1"/>
</dbReference>
<keyword evidence="8 12" id="KW-0808">Transferase</keyword>
<evidence type="ECO:0000256" key="8">
    <source>
        <dbReference type="ARBA" id="ARBA00022679"/>
    </source>
</evidence>
<dbReference type="RefSeq" id="WP_138578062.1">
    <property type="nucleotide sequence ID" value="NZ_CP040819.1"/>
</dbReference>
<dbReference type="SUPFAM" id="SSF88697">
    <property type="entry name" value="PUA domain-like"/>
    <property type="match status" value="1"/>
</dbReference>
<accession>A0A5B8G5E3</accession>
<dbReference type="Pfam" id="PF20260">
    <property type="entry name" value="PUA_4"/>
    <property type="match status" value="1"/>
</dbReference>
<evidence type="ECO:0000256" key="4">
    <source>
        <dbReference type="ARBA" id="ARBA00013673"/>
    </source>
</evidence>
<dbReference type="Gene3D" id="3.40.1280.10">
    <property type="match status" value="1"/>
</dbReference>
<dbReference type="InterPro" id="IPR029026">
    <property type="entry name" value="tRNA_m1G_MTases_N"/>
</dbReference>
<dbReference type="PIRSF" id="PIRSF015601">
    <property type="entry name" value="MTase_slr0722"/>
    <property type="match status" value="1"/>
</dbReference>
<gene>
    <name evidence="15" type="ORF">FDP22_20230</name>
</gene>
<keyword evidence="9 12" id="KW-0949">S-adenosyl-L-methionine</keyword>
<dbReference type="InterPro" id="IPR006700">
    <property type="entry name" value="RsmE"/>
</dbReference>
<keyword evidence="6 12" id="KW-0698">rRNA processing</keyword>
<evidence type="ECO:0000256" key="2">
    <source>
        <dbReference type="ARBA" id="ARBA00005528"/>
    </source>
</evidence>
<dbReference type="NCBIfam" id="TIGR00046">
    <property type="entry name" value="RsmE family RNA methyltransferase"/>
    <property type="match status" value="1"/>
</dbReference>
<dbReference type="SUPFAM" id="SSF75217">
    <property type="entry name" value="alpha/beta knot"/>
    <property type="match status" value="1"/>
</dbReference>
<evidence type="ECO:0000313" key="15">
    <source>
        <dbReference type="EMBL" id="QDL94183.1"/>
    </source>
</evidence>
<evidence type="ECO:0000256" key="9">
    <source>
        <dbReference type="ARBA" id="ARBA00022691"/>
    </source>
</evidence>
<dbReference type="EC" id="2.1.1.193" evidence="3 12"/>